<dbReference type="SMART" id="SM00240">
    <property type="entry name" value="FHA"/>
    <property type="match status" value="1"/>
</dbReference>
<reference evidence="3" key="1">
    <citation type="submission" date="2023-05" db="EMBL/GenBank/DDBJ databases">
        <title>Anaerotaeda fermentans gen. nov., sp. nov., a novel anaerobic planctomycete of the new family within the order Sedimentisphaerales isolated from Taman Peninsula, Russia.</title>
        <authorList>
            <person name="Khomyakova M.A."/>
            <person name="Merkel A.Y."/>
            <person name="Slobodkin A.I."/>
        </authorList>
    </citation>
    <scope>NUCLEOTIDE SEQUENCE</scope>
    <source>
        <strain evidence="3">M17dextr</strain>
    </source>
</reference>
<feature type="domain" description="FHA" evidence="2">
    <location>
        <begin position="142"/>
        <end position="192"/>
    </location>
</feature>
<accession>A0AAW6U3X7</accession>
<evidence type="ECO:0000259" key="2">
    <source>
        <dbReference type="PROSITE" id="PS50006"/>
    </source>
</evidence>
<dbReference type="Gene3D" id="2.60.200.20">
    <property type="match status" value="1"/>
</dbReference>
<feature type="region of interest" description="Disordered" evidence="1">
    <location>
        <begin position="51"/>
        <end position="89"/>
    </location>
</feature>
<dbReference type="EMBL" id="JASCXX010000042">
    <property type="protein sequence ID" value="MDI6451600.1"/>
    <property type="molecule type" value="Genomic_DNA"/>
</dbReference>
<sequence>MSETNKICASNALLSQMPVGAVTCPACGHPGGAGATFCPDCGHRLDRQSVPAAEQPTGPQRQESDVAEEPTDAETQEPASDHRTANTPRADPPMCCCGCQPVRDAAFCHSCGAPIERQRKLQLVCEANGQRLGVMELDGCDVTIGRDEGNRVVIRGDRHASGRHAHITCQDGMLILEDLRSSNGTFLRLHRPVTLEVGDEFIVGTTLIRLEAGAGS</sequence>
<dbReference type="CDD" id="cd00060">
    <property type="entry name" value="FHA"/>
    <property type="match status" value="1"/>
</dbReference>
<comment type="caution">
    <text evidence="3">The sequence shown here is derived from an EMBL/GenBank/DDBJ whole genome shotgun (WGS) entry which is preliminary data.</text>
</comment>
<dbReference type="AlphaFoldDB" id="A0AAW6U3X7"/>
<evidence type="ECO:0000256" key="1">
    <source>
        <dbReference type="SAM" id="MobiDB-lite"/>
    </source>
</evidence>
<proteinExistence type="predicted"/>
<dbReference type="Pfam" id="PF00498">
    <property type="entry name" value="FHA"/>
    <property type="match status" value="1"/>
</dbReference>
<dbReference type="Proteomes" id="UP001431776">
    <property type="component" value="Unassembled WGS sequence"/>
</dbReference>
<organism evidence="3 4">
    <name type="scientific">Anaerobaca lacustris</name>
    <dbReference type="NCBI Taxonomy" id="3044600"/>
    <lineage>
        <taxon>Bacteria</taxon>
        <taxon>Pseudomonadati</taxon>
        <taxon>Planctomycetota</taxon>
        <taxon>Phycisphaerae</taxon>
        <taxon>Sedimentisphaerales</taxon>
        <taxon>Anaerobacaceae</taxon>
        <taxon>Anaerobaca</taxon>
    </lineage>
</organism>
<feature type="compositionally biased region" description="Acidic residues" evidence="1">
    <location>
        <begin position="65"/>
        <end position="75"/>
    </location>
</feature>
<name>A0AAW6U3X7_9BACT</name>
<dbReference type="SUPFAM" id="SSF49879">
    <property type="entry name" value="SMAD/FHA domain"/>
    <property type="match status" value="1"/>
</dbReference>
<gene>
    <name evidence="3" type="ORF">QJ522_21235</name>
</gene>
<dbReference type="InterPro" id="IPR008984">
    <property type="entry name" value="SMAD_FHA_dom_sf"/>
</dbReference>
<keyword evidence="4" id="KW-1185">Reference proteome</keyword>
<evidence type="ECO:0000313" key="4">
    <source>
        <dbReference type="Proteomes" id="UP001431776"/>
    </source>
</evidence>
<evidence type="ECO:0000313" key="3">
    <source>
        <dbReference type="EMBL" id="MDI6451600.1"/>
    </source>
</evidence>
<dbReference type="RefSeq" id="WP_349247010.1">
    <property type="nucleotide sequence ID" value="NZ_JASCXX010000042.1"/>
</dbReference>
<dbReference type="InterPro" id="IPR000253">
    <property type="entry name" value="FHA_dom"/>
</dbReference>
<protein>
    <submittedName>
        <fullName evidence="3">FHA domain-containing protein</fullName>
    </submittedName>
</protein>
<dbReference type="PROSITE" id="PS50006">
    <property type="entry name" value="FHA_DOMAIN"/>
    <property type="match status" value="1"/>
</dbReference>